<proteinExistence type="predicted"/>
<evidence type="ECO:0008006" key="3">
    <source>
        <dbReference type="Google" id="ProtNLM"/>
    </source>
</evidence>
<dbReference type="Proteomes" id="UP000602076">
    <property type="component" value="Unassembled WGS sequence"/>
</dbReference>
<dbReference type="EMBL" id="JACXSI010000023">
    <property type="protein sequence ID" value="MBD3108856.1"/>
    <property type="molecule type" value="Genomic_DNA"/>
</dbReference>
<comment type="caution">
    <text evidence="1">The sequence shown here is derived from an EMBL/GenBank/DDBJ whole genome shotgun (WGS) entry which is preliminary data.</text>
</comment>
<dbReference type="AlphaFoldDB" id="A0A927CWI3"/>
<keyword evidence="2" id="KW-1185">Reference proteome</keyword>
<evidence type="ECO:0000313" key="2">
    <source>
        <dbReference type="Proteomes" id="UP000602076"/>
    </source>
</evidence>
<reference evidence="1" key="1">
    <citation type="submission" date="2020-09" db="EMBL/GenBank/DDBJ databases">
        <title>Bacillus faecalis sp. nov., a moderately halophilic bacterium isolated from cow faeces.</title>
        <authorList>
            <person name="Jiang L."/>
            <person name="Lee J."/>
        </authorList>
    </citation>
    <scope>NUCLEOTIDE SEQUENCE</scope>
    <source>
        <strain evidence="1">AGMB 02131</strain>
    </source>
</reference>
<accession>A0A927CWI3</accession>
<sequence>MITKDELIEFRMLIDKKVEDAKKKRIQLEESLKECTEESYSIDLSKKLKDLLNLKELTPQLLHSLVEKIACTAEGHIRIQYTFINPIQET</sequence>
<dbReference type="RefSeq" id="WP_190998381.1">
    <property type="nucleotide sequence ID" value="NZ_JACXSI010000023.1"/>
</dbReference>
<evidence type="ECO:0000313" key="1">
    <source>
        <dbReference type="EMBL" id="MBD3108856.1"/>
    </source>
</evidence>
<gene>
    <name evidence="1" type="ORF">IEO70_10815</name>
</gene>
<organism evidence="1 2">
    <name type="scientific">Peribacillus faecalis</name>
    <dbReference type="NCBI Taxonomy" id="2772559"/>
    <lineage>
        <taxon>Bacteria</taxon>
        <taxon>Bacillati</taxon>
        <taxon>Bacillota</taxon>
        <taxon>Bacilli</taxon>
        <taxon>Bacillales</taxon>
        <taxon>Bacillaceae</taxon>
        <taxon>Peribacillus</taxon>
    </lineage>
</organism>
<protein>
    <recommendedName>
        <fullName evidence="3">DUF4368 domain-containing protein</fullName>
    </recommendedName>
</protein>
<name>A0A927CWI3_9BACI</name>